<keyword evidence="1" id="KW-0732">Signal</keyword>
<sequence length="81" mass="8520">MKTALGRIAATAVIAATLMGGAVGTASALGRDLQGTFGTEAQCENAALAWRSADVGAECQFVERQYPHSSYWNLWVWSIGG</sequence>
<protein>
    <submittedName>
        <fullName evidence="2">Uncharacterized protein</fullName>
    </submittedName>
</protein>
<dbReference type="EMBL" id="JAGIOO010000001">
    <property type="protein sequence ID" value="MBP2471987.1"/>
    <property type="molecule type" value="Genomic_DNA"/>
</dbReference>
<evidence type="ECO:0000313" key="2">
    <source>
        <dbReference type="EMBL" id="MBP2471987.1"/>
    </source>
</evidence>
<feature type="chain" id="PRO_5046196091" evidence="1">
    <location>
        <begin position="29"/>
        <end position="81"/>
    </location>
</feature>
<organism evidence="2 3">
    <name type="scientific">Crossiella equi</name>
    <dbReference type="NCBI Taxonomy" id="130796"/>
    <lineage>
        <taxon>Bacteria</taxon>
        <taxon>Bacillati</taxon>
        <taxon>Actinomycetota</taxon>
        <taxon>Actinomycetes</taxon>
        <taxon>Pseudonocardiales</taxon>
        <taxon>Pseudonocardiaceae</taxon>
        <taxon>Crossiella</taxon>
    </lineage>
</organism>
<reference evidence="2 3" key="1">
    <citation type="submission" date="2021-03" db="EMBL/GenBank/DDBJ databases">
        <title>Sequencing the genomes of 1000 actinobacteria strains.</title>
        <authorList>
            <person name="Klenk H.-P."/>
        </authorList>
    </citation>
    <scope>NUCLEOTIDE SEQUENCE [LARGE SCALE GENOMIC DNA]</scope>
    <source>
        <strain evidence="2 3">DSM 44580</strain>
    </source>
</reference>
<keyword evidence="3" id="KW-1185">Reference proteome</keyword>
<name>A0ABS5A6U8_9PSEU</name>
<evidence type="ECO:0000313" key="3">
    <source>
        <dbReference type="Proteomes" id="UP001519363"/>
    </source>
</evidence>
<feature type="signal peptide" evidence="1">
    <location>
        <begin position="1"/>
        <end position="28"/>
    </location>
</feature>
<comment type="caution">
    <text evidence="2">The sequence shown here is derived from an EMBL/GenBank/DDBJ whole genome shotgun (WGS) entry which is preliminary data.</text>
</comment>
<accession>A0ABS5A6U8</accession>
<proteinExistence type="predicted"/>
<dbReference type="RefSeq" id="WP_086782090.1">
    <property type="nucleotide sequence ID" value="NZ_JAGIOO010000001.1"/>
</dbReference>
<evidence type="ECO:0000256" key="1">
    <source>
        <dbReference type="SAM" id="SignalP"/>
    </source>
</evidence>
<gene>
    <name evidence="2" type="ORF">JOF53_000859</name>
</gene>
<dbReference type="Proteomes" id="UP001519363">
    <property type="component" value="Unassembled WGS sequence"/>
</dbReference>